<dbReference type="Gene3D" id="3.30.70.860">
    <property type="match status" value="1"/>
</dbReference>
<dbReference type="CDD" id="cd11740">
    <property type="entry name" value="YajQ_like"/>
    <property type="match status" value="1"/>
</dbReference>
<dbReference type="PANTHER" id="PTHR30476">
    <property type="entry name" value="UPF0234 PROTEIN YAJQ"/>
    <property type="match status" value="1"/>
</dbReference>
<dbReference type="NCBIfam" id="NF003819">
    <property type="entry name" value="PRK05412.1"/>
    <property type="match status" value="1"/>
</dbReference>
<evidence type="ECO:0000256" key="2">
    <source>
        <dbReference type="ARBA" id="ARBA00093450"/>
    </source>
</evidence>
<dbReference type="PANTHER" id="PTHR30476:SF0">
    <property type="entry name" value="UPF0234 PROTEIN YAJQ"/>
    <property type="match status" value="1"/>
</dbReference>
<reference evidence="3" key="1">
    <citation type="submission" date="2020-05" db="EMBL/GenBank/DDBJ databases">
        <authorList>
            <person name="Chiriac C."/>
            <person name="Salcher M."/>
            <person name="Ghai R."/>
            <person name="Kavagutti S V."/>
        </authorList>
    </citation>
    <scope>NUCLEOTIDE SEQUENCE</scope>
</reference>
<organism evidence="3">
    <name type="scientific">freshwater metagenome</name>
    <dbReference type="NCBI Taxonomy" id="449393"/>
    <lineage>
        <taxon>unclassified sequences</taxon>
        <taxon>metagenomes</taxon>
        <taxon>ecological metagenomes</taxon>
    </lineage>
</organism>
<dbReference type="InterPro" id="IPR036183">
    <property type="entry name" value="YajQ-like_sf"/>
</dbReference>
<proteinExistence type="inferred from homology"/>
<dbReference type="InterPro" id="IPR007551">
    <property type="entry name" value="YajQ/Smlt4090-like"/>
</dbReference>
<gene>
    <name evidence="3" type="ORF">UFOPK3516_00226</name>
</gene>
<dbReference type="GO" id="GO:0000166">
    <property type="term" value="F:nucleotide binding"/>
    <property type="evidence" value="ECO:0007669"/>
    <property type="project" value="UniProtKB-KW"/>
</dbReference>
<dbReference type="InterPro" id="IPR035571">
    <property type="entry name" value="UPF0234-like_C"/>
</dbReference>
<dbReference type="AlphaFoldDB" id="A0A6J7FCP9"/>
<keyword evidence="1" id="KW-0547">Nucleotide-binding</keyword>
<evidence type="ECO:0000256" key="1">
    <source>
        <dbReference type="ARBA" id="ARBA00022741"/>
    </source>
</evidence>
<dbReference type="InterPro" id="IPR035570">
    <property type="entry name" value="UPF0234_N"/>
</dbReference>
<protein>
    <submittedName>
        <fullName evidence="3">Unannotated protein</fullName>
    </submittedName>
</protein>
<evidence type="ECO:0000313" key="3">
    <source>
        <dbReference type="EMBL" id="CAB4889353.1"/>
    </source>
</evidence>
<comment type="similarity">
    <text evidence="2">Belongs to the YajQ family.</text>
</comment>
<dbReference type="EMBL" id="CAFBMB010000008">
    <property type="protein sequence ID" value="CAB4889353.1"/>
    <property type="molecule type" value="Genomic_DNA"/>
</dbReference>
<accession>A0A6J7FCP9</accession>
<dbReference type="HAMAP" id="MF_00632">
    <property type="entry name" value="UPF0234"/>
    <property type="match status" value="1"/>
</dbReference>
<sequence>MTTDHSLKTHPVGRDEYDRGMADSSFDIVSKVDPMEVDNAYNQATKEIDQRYDFKGVGASLEKSGEKFLMKANSEERVKAVLEVFEAKLIKRGITLRQLDAGAPFASGKEYRIEASMKEGIDQPNAKLVNVAIREKAPKSVKSQIQGDEIRVSSKSRDDLQATMAMLKGEDFPVALQFVNFR</sequence>
<name>A0A6J7FCP9_9ZZZZ</name>
<dbReference type="Gene3D" id="3.30.70.990">
    <property type="entry name" value="YajQ-like, domain 2"/>
    <property type="match status" value="1"/>
</dbReference>
<dbReference type="GO" id="GO:0005829">
    <property type="term" value="C:cytosol"/>
    <property type="evidence" value="ECO:0007669"/>
    <property type="project" value="TreeGrafter"/>
</dbReference>
<dbReference type="SUPFAM" id="SSF89963">
    <property type="entry name" value="YajQ-like"/>
    <property type="match status" value="2"/>
</dbReference>
<dbReference type="Pfam" id="PF04461">
    <property type="entry name" value="YajQ"/>
    <property type="match status" value="1"/>
</dbReference>